<dbReference type="GO" id="GO:0000977">
    <property type="term" value="F:RNA polymerase II transcription regulatory region sequence-specific DNA binding"/>
    <property type="evidence" value="ECO:0007669"/>
    <property type="project" value="TreeGrafter"/>
</dbReference>
<evidence type="ECO:0000256" key="6">
    <source>
        <dbReference type="SAM" id="MobiDB-lite"/>
    </source>
</evidence>
<feature type="compositionally biased region" description="Polar residues" evidence="6">
    <location>
        <begin position="264"/>
        <end position="273"/>
    </location>
</feature>
<evidence type="ECO:0000313" key="8">
    <source>
        <dbReference type="Proteomes" id="UP000515154"/>
    </source>
</evidence>
<dbReference type="PROSITE" id="PS00028">
    <property type="entry name" value="ZINC_FINGER_C2H2_1"/>
    <property type="match status" value="7"/>
</dbReference>
<evidence type="ECO:0000256" key="5">
    <source>
        <dbReference type="PROSITE-ProRule" id="PRU00042"/>
    </source>
</evidence>
<dbReference type="SMART" id="SM00355">
    <property type="entry name" value="ZnF_C2H2"/>
    <property type="match status" value="8"/>
</dbReference>
<evidence type="ECO:0000256" key="4">
    <source>
        <dbReference type="ARBA" id="ARBA00022833"/>
    </source>
</evidence>
<evidence type="ECO:0000313" key="10">
    <source>
        <dbReference type="RefSeq" id="XP_036368198.1"/>
    </source>
</evidence>
<accession>A0A6P7TKP2</accession>
<evidence type="ECO:0000259" key="7">
    <source>
        <dbReference type="PROSITE" id="PS50157"/>
    </source>
</evidence>
<evidence type="ECO:0000256" key="2">
    <source>
        <dbReference type="ARBA" id="ARBA00022737"/>
    </source>
</evidence>
<feature type="domain" description="C2H2-type" evidence="7">
    <location>
        <begin position="107"/>
        <end position="129"/>
    </location>
</feature>
<dbReference type="GO" id="GO:0005634">
    <property type="term" value="C:nucleus"/>
    <property type="evidence" value="ECO:0007669"/>
    <property type="project" value="TreeGrafter"/>
</dbReference>
<dbReference type="PANTHER" id="PTHR24379">
    <property type="entry name" value="KRAB AND ZINC FINGER DOMAIN-CONTAINING"/>
    <property type="match status" value="1"/>
</dbReference>
<feature type="compositionally biased region" description="Acidic residues" evidence="6">
    <location>
        <begin position="278"/>
        <end position="301"/>
    </location>
</feature>
<feature type="domain" description="C2H2-type" evidence="7">
    <location>
        <begin position="386"/>
        <end position="414"/>
    </location>
</feature>
<dbReference type="Pfam" id="PF00096">
    <property type="entry name" value="zf-C2H2"/>
    <property type="match status" value="2"/>
</dbReference>
<keyword evidence="3 5" id="KW-0863">Zinc-finger</keyword>
<protein>
    <submittedName>
        <fullName evidence="9 10">Zinc finger protein Xfin-like isoform X1</fullName>
    </submittedName>
</protein>
<name>A0A6P7TKP2_9MOLL</name>
<feature type="domain" description="C2H2-type" evidence="7">
    <location>
        <begin position="472"/>
        <end position="500"/>
    </location>
</feature>
<dbReference type="Gene3D" id="3.30.160.60">
    <property type="entry name" value="Classic Zinc Finger"/>
    <property type="match status" value="3"/>
</dbReference>
<organism evidence="8 9">
    <name type="scientific">Octopus sinensis</name>
    <name type="common">East Asian common octopus</name>
    <dbReference type="NCBI Taxonomy" id="2607531"/>
    <lineage>
        <taxon>Eukaryota</taxon>
        <taxon>Metazoa</taxon>
        <taxon>Spiralia</taxon>
        <taxon>Lophotrochozoa</taxon>
        <taxon>Mollusca</taxon>
        <taxon>Cephalopoda</taxon>
        <taxon>Coleoidea</taxon>
        <taxon>Octopodiformes</taxon>
        <taxon>Octopoda</taxon>
        <taxon>Incirrata</taxon>
        <taxon>Octopodidae</taxon>
        <taxon>Octopus</taxon>
    </lineage>
</organism>
<dbReference type="InterPro" id="IPR013087">
    <property type="entry name" value="Znf_C2H2_type"/>
</dbReference>
<dbReference type="GO" id="GO:0000981">
    <property type="term" value="F:DNA-binding transcription factor activity, RNA polymerase II-specific"/>
    <property type="evidence" value="ECO:0007669"/>
    <property type="project" value="TreeGrafter"/>
</dbReference>
<dbReference type="KEGG" id="osn:115223292"/>
<keyword evidence="4" id="KW-0862">Zinc</keyword>
<dbReference type="Proteomes" id="UP000515154">
    <property type="component" value="Linkage group LG22"/>
</dbReference>
<feature type="region of interest" description="Disordered" evidence="6">
    <location>
        <begin position="246"/>
        <end position="359"/>
    </location>
</feature>
<dbReference type="AlphaFoldDB" id="A0A6P7TKP2"/>
<keyword evidence="8" id="KW-1185">Reference proteome</keyword>
<keyword evidence="1" id="KW-0479">Metal-binding</keyword>
<sequence length="556" mass="63295">MSSGCTNYVVSETTEILIDLGPMKDTVHQVSGQPGCSLLTSMYAQKISPKIVQVCFICDKMFINRVSLTKHLTKHNILVRGATSSVNEGGSNATNRDLEKLNPPGKISCEYCRGLFDNQDDLMKHENTHYLFEGSVMEKHCCGYCGVKFSRRRDLFRHIRCCGTLSAVDNCKLATEINMKPNSNKQSDESSQASTQVEYFCLNCKQKRSFKILSLDRASKLLKLNCQTCGKPLHLTYFASESSKAKDPQKTVDCDTTAEPCQDNGLSTSTPQSPLLIDDNDPVADDEEPCDETPVNNDEEPRDQTSVNNDEEPRDQTPVNDDEEPRDQTPVNDDEEPRDQTPVTNDKKPRDKTPGNNDRKAVIKTILKLSRNFPQVIKMLNKNSKFKCHICYKKFTSSDILSNHFNSAHAGVRRQKSSCPYCSKSYITAKLYLRHLQSHVRLKKISCHYQLLSKSTEAFYDIFDYHHNGKRHTCLHCSQSFSNSVELLNHHKESHPNNSVHVCQVCSCQFVSDNSLKQHRKRHSVKNFYKCDFCFRTFTKMSVFLQHILQHAKISF</sequence>
<dbReference type="RefSeq" id="XP_029649661.1">
    <property type="nucleotide sequence ID" value="XM_029793801.2"/>
</dbReference>
<dbReference type="SUPFAM" id="SSF57667">
    <property type="entry name" value="beta-beta-alpha zinc fingers"/>
    <property type="match status" value="3"/>
</dbReference>
<dbReference type="PROSITE" id="PS50157">
    <property type="entry name" value="ZINC_FINGER_C2H2_2"/>
    <property type="match status" value="5"/>
</dbReference>
<feature type="compositionally biased region" description="Basic and acidic residues" evidence="6">
    <location>
        <begin position="345"/>
        <end position="359"/>
    </location>
</feature>
<evidence type="ECO:0000313" key="9">
    <source>
        <dbReference type="RefSeq" id="XP_029649661.1"/>
    </source>
</evidence>
<gene>
    <name evidence="9 10" type="primary">LOC115223292</name>
</gene>
<keyword evidence="2" id="KW-0677">Repeat</keyword>
<dbReference type="InterPro" id="IPR036236">
    <property type="entry name" value="Znf_C2H2_sf"/>
</dbReference>
<evidence type="ECO:0000256" key="1">
    <source>
        <dbReference type="ARBA" id="ARBA00022723"/>
    </source>
</evidence>
<evidence type="ECO:0000256" key="3">
    <source>
        <dbReference type="ARBA" id="ARBA00022771"/>
    </source>
</evidence>
<dbReference type="PANTHER" id="PTHR24379:SF127">
    <property type="entry name" value="BLOODY FINGERS-RELATED"/>
    <property type="match status" value="1"/>
</dbReference>
<feature type="domain" description="C2H2-type" evidence="7">
    <location>
        <begin position="529"/>
        <end position="552"/>
    </location>
</feature>
<dbReference type="RefSeq" id="XP_036368198.1">
    <property type="nucleotide sequence ID" value="XM_036512305.1"/>
</dbReference>
<feature type="domain" description="C2H2-type" evidence="7">
    <location>
        <begin position="501"/>
        <end position="528"/>
    </location>
</feature>
<proteinExistence type="predicted"/>
<reference evidence="9 10" key="1">
    <citation type="submission" date="2025-08" db="UniProtKB">
        <authorList>
            <consortium name="RefSeq"/>
        </authorList>
    </citation>
    <scope>IDENTIFICATION</scope>
</reference>
<dbReference type="GO" id="GO:0008270">
    <property type="term" value="F:zinc ion binding"/>
    <property type="evidence" value="ECO:0007669"/>
    <property type="project" value="UniProtKB-KW"/>
</dbReference>